<accession>A0ABW8CHW0</accession>
<dbReference type="PANTHER" id="PTHR43798">
    <property type="entry name" value="MONOACYLGLYCEROL LIPASE"/>
    <property type="match status" value="1"/>
</dbReference>
<name>A0ABW8CHW0_9ACTN</name>
<dbReference type="InterPro" id="IPR029058">
    <property type="entry name" value="AB_hydrolase_fold"/>
</dbReference>
<dbReference type="SUPFAM" id="SSF53474">
    <property type="entry name" value="alpha/beta-Hydrolases"/>
    <property type="match status" value="1"/>
</dbReference>
<dbReference type="InterPro" id="IPR000073">
    <property type="entry name" value="AB_hydrolase_1"/>
</dbReference>
<dbReference type="InterPro" id="IPR050266">
    <property type="entry name" value="AB_hydrolase_sf"/>
</dbReference>
<evidence type="ECO:0000313" key="3">
    <source>
        <dbReference type="EMBL" id="MFI9105693.1"/>
    </source>
</evidence>
<dbReference type="GO" id="GO:0016787">
    <property type="term" value="F:hydrolase activity"/>
    <property type="evidence" value="ECO:0007669"/>
    <property type="project" value="UniProtKB-KW"/>
</dbReference>
<dbReference type="EMBL" id="JBITYG010000013">
    <property type="protein sequence ID" value="MFI9105693.1"/>
    <property type="molecule type" value="Genomic_DNA"/>
</dbReference>
<dbReference type="PANTHER" id="PTHR43798:SF31">
    <property type="entry name" value="AB HYDROLASE SUPERFAMILY PROTEIN YCLE"/>
    <property type="match status" value="1"/>
</dbReference>
<keyword evidence="4" id="KW-1185">Reference proteome</keyword>
<gene>
    <name evidence="3" type="ORF">ACIGXA_34830</name>
</gene>
<dbReference type="Pfam" id="PF12697">
    <property type="entry name" value="Abhydrolase_6"/>
    <property type="match status" value="1"/>
</dbReference>
<protein>
    <submittedName>
        <fullName evidence="3">Alpha/beta fold hydrolase</fullName>
    </submittedName>
</protein>
<dbReference type="RefSeq" id="WP_399656575.1">
    <property type="nucleotide sequence ID" value="NZ_JBITYG010000013.1"/>
</dbReference>
<evidence type="ECO:0000259" key="2">
    <source>
        <dbReference type="Pfam" id="PF12697"/>
    </source>
</evidence>
<keyword evidence="1 3" id="KW-0378">Hydrolase</keyword>
<proteinExistence type="predicted"/>
<sequence length="319" mass="33519">MSRITARSAAADNPFTLPAPRRELAVNSADGTRIHVEEHGPADRPTVVLIHGWTCSTLFWAPLIRDLTADFRVVAYDQRGHGRSGTPDRTGYSTRVLADDLSAVLQAVVPEGERAVLVGHSMGGMTLMAASGRAAVRSRTAAVLLASTGSGRLLAETQVLPPRFRSQKVRDRFHRLLLSSRAPLGPVSGMSRAALKYGVMAAGSTPEQVAATARIVHACGTRPRSAWGRVLAGLDLDAALRGITAPTAVLVGTADKLTPPVHARGMAAALPACVGLTELEGLGHMTPIEGTAAVAGVVRGLVRDHLPVQENLSVKEQTV</sequence>
<reference evidence="3 4" key="1">
    <citation type="submission" date="2024-10" db="EMBL/GenBank/DDBJ databases">
        <title>The Natural Products Discovery Center: Release of the First 8490 Sequenced Strains for Exploring Actinobacteria Biosynthetic Diversity.</title>
        <authorList>
            <person name="Kalkreuter E."/>
            <person name="Kautsar S.A."/>
            <person name="Yang D."/>
            <person name="Bader C.D."/>
            <person name="Teijaro C.N."/>
            <person name="Fluegel L."/>
            <person name="Davis C.M."/>
            <person name="Simpson J.R."/>
            <person name="Lauterbach L."/>
            <person name="Steele A.D."/>
            <person name="Gui C."/>
            <person name="Meng S."/>
            <person name="Li G."/>
            <person name="Viehrig K."/>
            <person name="Ye F."/>
            <person name="Su P."/>
            <person name="Kiefer A.F."/>
            <person name="Nichols A."/>
            <person name="Cepeda A.J."/>
            <person name="Yan W."/>
            <person name="Fan B."/>
            <person name="Jiang Y."/>
            <person name="Adhikari A."/>
            <person name="Zheng C.-J."/>
            <person name="Schuster L."/>
            <person name="Cowan T.M."/>
            <person name="Smanski M.J."/>
            <person name="Chevrette M.G."/>
            <person name="De Carvalho L.P.S."/>
            <person name="Shen B."/>
        </authorList>
    </citation>
    <scope>NUCLEOTIDE SEQUENCE [LARGE SCALE GENOMIC DNA]</scope>
    <source>
        <strain evidence="3 4">NPDC053399</strain>
    </source>
</reference>
<evidence type="ECO:0000256" key="1">
    <source>
        <dbReference type="ARBA" id="ARBA00022801"/>
    </source>
</evidence>
<dbReference type="PRINTS" id="PR00111">
    <property type="entry name" value="ABHYDROLASE"/>
</dbReference>
<feature type="domain" description="AB hydrolase-1" evidence="2">
    <location>
        <begin position="47"/>
        <end position="295"/>
    </location>
</feature>
<dbReference type="Gene3D" id="3.40.50.1820">
    <property type="entry name" value="alpha/beta hydrolase"/>
    <property type="match status" value="1"/>
</dbReference>
<evidence type="ECO:0000313" key="4">
    <source>
        <dbReference type="Proteomes" id="UP001614394"/>
    </source>
</evidence>
<dbReference type="Proteomes" id="UP001614394">
    <property type="component" value="Unassembled WGS sequence"/>
</dbReference>
<comment type="caution">
    <text evidence="3">The sequence shown here is derived from an EMBL/GenBank/DDBJ whole genome shotgun (WGS) entry which is preliminary data.</text>
</comment>
<organism evidence="3 4">
    <name type="scientific">Streptomyces fildesensis</name>
    <dbReference type="NCBI Taxonomy" id="375757"/>
    <lineage>
        <taxon>Bacteria</taxon>
        <taxon>Bacillati</taxon>
        <taxon>Actinomycetota</taxon>
        <taxon>Actinomycetes</taxon>
        <taxon>Kitasatosporales</taxon>
        <taxon>Streptomycetaceae</taxon>
        <taxon>Streptomyces</taxon>
    </lineage>
</organism>